<evidence type="ECO:0000313" key="3">
    <source>
        <dbReference type="Proteomes" id="UP001601992"/>
    </source>
</evidence>
<protein>
    <recommendedName>
        <fullName evidence="4">Lipoprotein</fullName>
    </recommendedName>
</protein>
<gene>
    <name evidence="2" type="ORF">ACFYXQ_22325</name>
</gene>
<sequence length="139" mass="14117">MGIAAVVLLIAGCGPSGTPAPAGSSGPPSSASTSATAPTSAAVSTSPQPDPDDPIAQKLCDEIKPQLSDWRVQGPSLSGTALNIAVHEWALRNGGLAMSARVLADKPMIDRITTKTCPDVRTEALQALNLPNFASGILF</sequence>
<evidence type="ECO:0008006" key="4">
    <source>
        <dbReference type="Google" id="ProtNLM"/>
    </source>
</evidence>
<dbReference type="Proteomes" id="UP001601992">
    <property type="component" value="Unassembled WGS sequence"/>
</dbReference>
<reference evidence="2 3" key="1">
    <citation type="submission" date="2024-10" db="EMBL/GenBank/DDBJ databases">
        <title>The Natural Products Discovery Center: Release of the First 8490 Sequenced Strains for Exploring Actinobacteria Biosynthetic Diversity.</title>
        <authorList>
            <person name="Kalkreuter E."/>
            <person name="Kautsar S.A."/>
            <person name="Yang D."/>
            <person name="Bader C.D."/>
            <person name="Teijaro C.N."/>
            <person name="Fluegel L."/>
            <person name="Davis C.M."/>
            <person name="Simpson J.R."/>
            <person name="Lauterbach L."/>
            <person name="Steele A.D."/>
            <person name="Gui C."/>
            <person name="Meng S."/>
            <person name="Li G."/>
            <person name="Viehrig K."/>
            <person name="Ye F."/>
            <person name="Su P."/>
            <person name="Kiefer A.F."/>
            <person name="Nichols A."/>
            <person name="Cepeda A.J."/>
            <person name="Yan W."/>
            <person name="Fan B."/>
            <person name="Jiang Y."/>
            <person name="Adhikari A."/>
            <person name="Zheng C.-J."/>
            <person name="Schuster L."/>
            <person name="Cowan T.M."/>
            <person name="Smanski M.J."/>
            <person name="Chevrette M.G."/>
            <person name="De Carvalho L.P.S."/>
            <person name="Shen B."/>
        </authorList>
    </citation>
    <scope>NUCLEOTIDE SEQUENCE [LARGE SCALE GENOMIC DNA]</scope>
    <source>
        <strain evidence="2 3">NPDC002593</strain>
    </source>
</reference>
<dbReference type="RefSeq" id="WP_245568043.1">
    <property type="nucleotide sequence ID" value="NZ_JBIAQY010000007.1"/>
</dbReference>
<proteinExistence type="predicted"/>
<organism evidence="2 3">
    <name type="scientific">Nocardia jiangxiensis</name>
    <dbReference type="NCBI Taxonomy" id="282685"/>
    <lineage>
        <taxon>Bacteria</taxon>
        <taxon>Bacillati</taxon>
        <taxon>Actinomycetota</taxon>
        <taxon>Actinomycetes</taxon>
        <taxon>Mycobacteriales</taxon>
        <taxon>Nocardiaceae</taxon>
        <taxon>Nocardia</taxon>
    </lineage>
</organism>
<accession>A0ABW6S2J4</accession>
<evidence type="ECO:0000256" key="1">
    <source>
        <dbReference type="SAM" id="MobiDB-lite"/>
    </source>
</evidence>
<evidence type="ECO:0000313" key="2">
    <source>
        <dbReference type="EMBL" id="MFF3570521.1"/>
    </source>
</evidence>
<name>A0ABW6S2J4_9NOCA</name>
<dbReference type="EMBL" id="JBIAQY010000007">
    <property type="protein sequence ID" value="MFF3570521.1"/>
    <property type="molecule type" value="Genomic_DNA"/>
</dbReference>
<keyword evidence="3" id="KW-1185">Reference proteome</keyword>
<feature type="region of interest" description="Disordered" evidence="1">
    <location>
        <begin position="17"/>
        <end position="56"/>
    </location>
</feature>
<feature type="compositionally biased region" description="Low complexity" evidence="1">
    <location>
        <begin position="17"/>
        <end position="47"/>
    </location>
</feature>
<comment type="caution">
    <text evidence="2">The sequence shown here is derived from an EMBL/GenBank/DDBJ whole genome shotgun (WGS) entry which is preliminary data.</text>
</comment>